<dbReference type="InterPro" id="IPR000330">
    <property type="entry name" value="SNF2_N"/>
</dbReference>
<feature type="non-terminal residue" evidence="3">
    <location>
        <position position="1"/>
    </location>
</feature>
<dbReference type="SMART" id="SM00487">
    <property type="entry name" value="DEXDc"/>
    <property type="match status" value="1"/>
</dbReference>
<dbReference type="PANTHER" id="PTHR10799">
    <property type="entry name" value="SNF2/RAD54 HELICASE FAMILY"/>
    <property type="match status" value="1"/>
</dbReference>
<feature type="region of interest" description="Disordered" evidence="1">
    <location>
        <begin position="80"/>
        <end position="110"/>
    </location>
</feature>
<dbReference type="InterPro" id="IPR027417">
    <property type="entry name" value="P-loop_NTPase"/>
</dbReference>
<dbReference type="SUPFAM" id="SSF52540">
    <property type="entry name" value="P-loop containing nucleoside triphosphate hydrolases"/>
    <property type="match status" value="1"/>
</dbReference>
<proteinExistence type="predicted"/>
<evidence type="ECO:0000256" key="1">
    <source>
        <dbReference type="SAM" id="MobiDB-lite"/>
    </source>
</evidence>
<sequence length="389" mass="43031">DEEEEEQEERAGGEAAGPSSAAAAAAGAAAADPGRPSRPRREGKSRLVYVNGVPVLKANMYGLEDEDTLAWQRGLRNGQADLGGVQFAPPPAPSRQQPPKAPRAPAAPREHPPEYLARQEHNNAIRADAQAGQVSRARYLLQHLDRIRPFITQQAEAHIRRLAAGPGPAAPQPPAPPVTQQPEQVLATLREYQLEGLAWMVAQWERGVNAILADEMGLGKTLQTITFLAHLKFVCGVGGPHLVVVPLSVLSSWMSEFRKWCPSLRVVRLHSVDQEERRRLVKEVLGNPASFDVAVTTYDMVNSQHFGHSLKHTLVWRYLVLDEGHKVKNEETRVSDGMRHISRQQVLLLTGTPIQNNLHELFALLSFLYPDVFTDATRFDEAFNLGKNK</sequence>
<organism evidence="3 4">
    <name type="scientific">Astrephomene gubernaculifera</name>
    <dbReference type="NCBI Taxonomy" id="47775"/>
    <lineage>
        <taxon>Eukaryota</taxon>
        <taxon>Viridiplantae</taxon>
        <taxon>Chlorophyta</taxon>
        <taxon>core chlorophytes</taxon>
        <taxon>Chlorophyceae</taxon>
        <taxon>CS clade</taxon>
        <taxon>Chlamydomonadales</taxon>
        <taxon>Astrephomenaceae</taxon>
        <taxon>Astrephomene</taxon>
    </lineage>
</organism>
<accession>A0AAD3DT15</accession>
<keyword evidence="4" id="KW-1185">Reference proteome</keyword>
<dbReference type="InterPro" id="IPR038718">
    <property type="entry name" value="SNF2-like_sf"/>
</dbReference>
<dbReference type="GO" id="GO:0005524">
    <property type="term" value="F:ATP binding"/>
    <property type="evidence" value="ECO:0007669"/>
    <property type="project" value="InterPro"/>
</dbReference>
<name>A0AAD3DT15_9CHLO</name>
<reference evidence="3 4" key="1">
    <citation type="journal article" date="2021" name="Sci. Rep.">
        <title>Genome sequencing of the multicellular alga Astrephomene provides insights into convergent evolution of germ-soma differentiation.</title>
        <authorList>
            <person name="Yamashita S."/>
            <person name="Yamamoto K."/>
            <person name="Matsuzaki R."/>
            <person name="Suzuki S."/>
            <person name="Yamaguchi H."/>
            <person name="Hirooka S."/>
            <person name="Minakuchi Y."/>
            <person name="Miyagishima S."/>
            <person name="Kawachi M."/>
            <person name="Toyoda A."/>
            <person name="Nozaki H."/>
        </authorList>
    </citation>
    <scope>NUCLEOTIDE SEQUENCE [LARGE SCALE GENOMIC DNA]</scope>
    <source>
        <strain evidence="3 4">NIES-4017</strain>
    </source>
</reference>
<feature type="compositionally biased region" description="Low complexity" evidence="1">
    <location>
        <begin position="16"/>
        <end position="34"/>
    </location>
</feature>
<dbReference type="Gene3D" id="3.40.50.10810">
    <property type="entry name" value="Tandem AAA-ATPase domain"/>
    <property type="match status" value="1"/>
</dbReference>
<dbReference type="Proteomes" id="UP001054857">
    <property type="component" value="Unassembled WGS sequence"/>
</dbReference>
<feature type="domain" description="Helicase ATP-binding" evidence="2">
    <location>
        <begin position="201"/>
        <end position="371"/>
    </location>
</feature>
<evidence type="ECO:0000313" key="4">
    <source>
        <dbReference type="Proteomes" id="UP001054857"/>
    </source>
</evidence>
<feature type="region of interest" description="Disordered" evidence="1">
    <location>
        <begin position="1"/>
        <end position="48"/>
    </location>
</feature>
<feature type="compositionally biased region" description="Low complexity" evidence="1">
    <location>
        <begin position="94"/>
        <end position="107"/>
    </location>
</feature>
<feature type="non-terminal residue" evidence="3">
    <location>
        <position position="389"/>
    </location>
</feature>
<dbReference type="InterPro" id="IPR014001">
    <property type="entry name" value="Helicase_ATP-bd"/>
</dbReference>
<evidence type="ECO:0000259" key="2">
    <source>
        <dbReference type="PROSITE" id="PS51192"/>
    </source>
</evidence>
<dbReference type="AlphaFoldDB" id="A0AAD3DT15"/>
<evidence type="ECO:0000313" key="3">
    <source>
        <dbReference type="EMBL" id="GFR46614.1"/>
    </source>
</evidence>
<protein>
    <recommendedName>
        <fullName evidence="2">Helicase ATP-binding domain-containing protein</fullName>
    </recommendedName>
</protein>
<dbReference type="PROSITE" id="PS51192">
    <property type="entry name" value="HELICASE_ATP_BIND_1"/>
    <property type="match status" value="1"/>
</dbReference>
<gene>
    <name evidence="3" type="ORF">Agub_g8218</name>
</gene>
<dbReference type="Pfam" id="PF00176">
    <property type="entry name" value="SNF2-rel_dom"/>
    <property type="match status" value="1"/>
</dbReference>
<dbReference type="EMBL" id="BMAR01000015">
    <property type="protein sequence ID" value="GFR46614.1"/>
    <property type="molecule type" value="Genomic_DNA"/>
</dbReference>
<comment type="caution">
    <text evidence="3">The sequence shown here is derived from an EMBL/GenBank/DDBJ whole genome shotgun (WGS) entry which is preliminary data.</text>
</comment>